<dbReference type="InterPro" id="IPR003594">
    <property type="entry name" value="HATPase_dom"/>
</dbReference>
<evidence type="ECO:0000313" key="16">
    <source>
        <dbReference type="Proteomes" id="UP000326789"/>
    </source>
</evidence>
<dbReference type="PROSITE" id="PS50109">
    <property type="entry name" value="HIS_KIN"/>
    <property type="match status" value="1"/>
</dbReference>
<dbReference type="PRINTS" id="PR00344">
    <property type="entry name" value="BCTRLSENSOR"/>
</dbReference>
<dbReference type="GO" id="GO:0046872">
    <property type="term" value="F:metal ion binding"/>
    <property type="evidence" value="ECO:0007669"/>
    <property type="project" value="InterPro"/>
</dbReference>
<dbReference type="InterPro" id="IPR036890">
    <property type="entry name" value="HATPase_C_sf"/>
</dbReference>
<evidence type="ECO:0000256" key="2">
    <source>
        <dbReference type="ARBA" id="ARBA00004370"/>
    </source>
</evidence>
<dbReference type="InterPro" id="IPR004358">
    <property type="entry name" value="Sig_transdc_His_kin-like_C"/>
</dbReference>
<evidence type="ECO:0000256" key="10">
    <source>
        <dbReference type="ARBA" id="ARBA00022912"/>
    </source>
</evidence>
<dbReference type="EC" id="2.7.13.3" evidence="3"/>
<evidence type="ECO:0000256" key="8">
    <source>
        <dbReference type="ARBA" id="ARBA00022801"/>
    </source>
</evidence>
<dbReference type="Pfam" id="PF08918">
    <property type="entry name" value="PhoQ_Sensor"/>
    <property type="match status" value="1"/>
</dbReference>
<organism evidence="15 16">
    <name type="scientific">Vibrio fortis</name>
    <dbReference type="NCBI Taxonomy" id="212667"/>
    <lineage>
        <taxon>Bacteria</taxon>
        <taxon>Pseudomonadati</taxon>
        <taxon>Pseudomonadota</taxon>
        <taxon>Gammaproteobacteria</taxon>
        <taxon>Vibrionales</taxon>
        <taxon>Vibrionaceae</taxon>
        <taxon>Vibrio</taxon>
    </lineage>
</organism>
<keyword evidence="9" id="KW-0460">Magnesium</keyword>
<comment type="subcellular location">
    <subcellularLocation>
        <location evidence="2">Membrane</location>
    </subcellularLocation>
</comment>
<keyword evidence="4" id="KW-0597">Phosphoprotein</keyword>
<keyword evidence="7" id="KW-0418">Kinase</keyword>
<dbReference type="GO" id="GO:0000155">
    <property type="term" value="F:phosphorelay sensor kinase activity"/>
    <property type="evidence" value="ECO:0007669"/>
    <property type="project" value="InterPro"/>
</dbReference>
<dbReference type="InterPro" id="IPR005467">
    <property type="entry name" value="His_kinase_dom"/>
</dbReference>
<dbReference type="Gene3D" id="3.30.565.10">
    <property type="entry name" value="Histidine kinase-like ATPase, C-terminal domain"/>
    <property type="match status" value="1"/>
</dbReference>
<evidence type="ECO:0000256" key="1">
    <source>
        <dbReference type="ARBA" id="ARBA00000085"/>
    </source>
</evidence>
<dbReference type="EMBL" id="VWSE01000008">
    <property type="protein sequence ID" value="KAB0286860.1"/>
    <property type="molecule type" value="Genomic_DNA"/>
</dbReference>
<dbReference type="SMART" id="SM00387">
    <property type="entry name" value="HATPase_c"/>
    <property type="match status" value="1"/>
</dbReference>
<evidence type="ECO:0000256" key="9">
    <source>
        <dbReference type="ARBA" id="ARBA00022842"/>
    </source>
</evidence>
<dbReference type="AlphaFoldDB" id="A0A5N3QXY7"/>
<dbReference type="InterPro" id="IPR015014">
    <property type="entry name" value="PhoQ_Sensor"/>
</dbReference>
<reference evidence="15 16" key="1">
    <citation type="submission" date="2019-09" db="EMBL/GenBank/DDBJ databases">
        <title>Whole genome sequence of Vibrio fortis.</title>
        <authorList>
            <person name="Das S.K."/>
        </authorList>
    </citation>
    <scope>NUCLEOTIDE SEQUENCE [LARGE SCALE GENOMIC DNA]</scope>
    <source>
        <strain evidence="15 16">AN60</strain>
    </source>
</reference>
<dbReference type="Pfam" id="PF02518">
    <property type="entry name" value="HATPase_c"/>
    <property type="match status" value="1"/>
</dbReference>
<dbReference type="GO" id="GO:0004721">
    <property type="term" value="F:phosphoprotein phosphatase activity"/>
    <property type="evidence" value="ECO:0007669"/>
    <property type="project" value="UniProtKB-KW"/>
</dbReference>
<dbReference type="CDD" id="cd00082">
    <property type="entry name" value="HisKA"/>
    <property type="match status" value="1"/>
</dbReference>
<evidence type="ECO:0000259" key="14">
    <source>
        <dbReference type="PROSITE" id="PS50109"/>
    </source>
</evidence>
<dbReference type="RefSeq" id="WP_150872234.1">
    <property type="nucleotide sequence ID" value="NZ_VWSE01000008.1"/>
</dbReference>
<feature type="transmembrane region" description="Helical" evidence="13">
    <location>
        <begin position="12"/>
        <end position="32"/>
    </location>
</feature>
<protein>
    <recommendedName>
        <fullName evidence="3">histidine kinase</fullName>
        <ecNumber evidence="3">2.7.13.3</ecNumber>
    </recommendedName>
</protein>
<dbReference type="SUPFAM" id="SSF47384">
    <property type="entry name" value="Homodimeric domain of signal transducing histidine kinase"/>
    <property type="match status" value="1"/>
</dbReference>
<keyword evidence="5" id="KW-0808">Transferase</keyword>
<evidence type="ECO:0000256" key="6">
    <source>
        <dbReference type="ARBA" id="ARBA00022692"/>
    </source>
</evidence>
<keyword evidence="10" id="KW-0904">Protein phosphatase</keyword>
<keyword evidence="8" id="KW-0378">Hydrolase</keyword>
<dbReference type="PANTHER" id="PTHR45436:SF4">
    <property type="entry name" value="SENSOR PROTEIN PHOQ"/>
    <property type="match status" value="1"/>
</dbReference>
<keyword evidence="11 13" id="KW-1133">Transmembrane helix</keyword>
<dbReference type="GO" id="GO:0005524">
    <property type="term" value="F:ATP binding"/>
    <property type="evidence" value="ECO:0007669"/>
    <property type="project" value="UniProtKB-KW"/>
</dbReference>
<dbReference type="PANTHER" id="PTHR45436">
    <property type="entry name" value="SENSOR HISTIDINE KINASE YKOH"/>
    <property type="match status" value="1"/>
</dbReference>
<evidence type="ECO:0000256" key="5">
    <source>
        <dbReference type="ARBA" id="ARBA00022679"/>
    </source>
</evidence>
<evidence type="ECO:0000256" key="11">
    <source>
        <dbReference type="ARBA" id="ARBA00022989"/>
    </source>
</evidence>
<comment type="caution">
    <text evidence="15">The sequence shown here is derived from an EMBL/GenBank/DDBJ whole genome shotgun (WGS) entry which is preliminary data.</text>
</comment>
<dbReference type="InterPro" id="IPR050428">
    <property type="entry name" value="TCS_sensor_his_kinase"/>
</dbReference>
<keyword evidence="12 13" id="KW-0472">Membrane</keyword>
<accession>A0A5N3QXY7</accession>
<sequence>MRVRQLTGTLKFRYILATGWALILLSFLYGQANLRVFYANSDKFVSLWLSSGTSYLLNDFIMEDGELILNRDVPKRFQTRAEQLFVFDSDHNLLFETNPTDSLGKYIKDEWLEIDTCTQFSISSDGLDYFVGIKHYYGNEHLPDLMFVTFKEHHAIDPVFFEEIERNFQYVKGMFYLHIFLIIPLMWLFSNWSLRPIDRINNQLIALKKGEITKLDDNSAKELRPLVESLNGLIHYERQQKEKQRQLLSDLSHGLKTPLSVLQGVARSHSLGIPLHDNKKIDYVINQEVKNMVDQIQHRLKVASNDHSSVLSAQSHQVSEIVDQLVFGMKKIHATKNVTFKMCVPADVVFVGQRNDLMEVVGNLLDNACKYGGGEVHVSAYIKNSKCLYVVVEDNGEGVPDALKEKLGDRGMRLDSRVQGYGLGINIAQELLSSYHGLLKIEDSSLGGAKFTAVFEVQEDLQLR</sequence>
<feature type="domain" description="Histidine kinase" evidence="14">
    <location>
        <begin position="250"/>
        <end position="459"/>
    </location>
</feature>
<name>A0A5N3QXY7_9VIBR</name>
<dbReference type="Gene3D" id="1.10.287.130">
    <property type="match status" value="1"/>
</dbReference>
<evidence type="ECO:0000256" key="3">
    <source>
        <dbReference type="ARBA" id="ARBA00012438"/>
    </source>
</evidence>
<dbReference type="SUPFAM" id="SSF55874">
    <property type="entry name" value="ATPase domain of HSP90 chaperone/DNA topoisomerase II/histidine kinase"/>
    <property type="match status" value="1"/>
</dbReference>
<evidence type="ECO:0000256" key="13">
    <source>
        <dbReference type="SAM" id="Phobius"/>
    </source>
</evidence>
<proteinExistence type="predicted"/>
<evidence type="ECO:0000256" key="4">
    <source>
        <dbReference type="ARBA" id="ARBA00022553"/>
    </source>
</evidence>
<dbReference type="InterPro" id="IPR003661">
    <property type="entry name" value="HisK_dim/P_dom"/>
</dbReference>
<comment type="catalytic activity">
    <reaction evidence="1">
        <text>ATP + protein L-histidine = ADP + protein N-phospho-L-histidine.</text>
        <dbReference type="EC" id="2.7.13.3"/>
    </reaction>
</comment>
<dbReference type="Proteomes" id="UP000326789">
    <property type="component" value="Unassembled WGS sequence"/>
</dbReference>
<dbReference type="InterPro" id="IPR036097">
    <property type="entry name" value="HisK_dim/P_sf"/>
</dbReference>
<dbReference type="GO" id="GO:0005886">
    <property type="term" value="C:plasma membrane"/>
    <property type="evidence" value="ECO:0007669"/>
    <property type="project" value="TreeGrafter"/>
</dbReference>
<evidence type="ECO:0000256" key="12">
    <source>
        <dbReference type="ARBA" id="ARBA00023136"/>
    </source>
</evidence>
<evidence type="ECO:0000313" key="15">
    <source>
        <dbReference type="EMBL" id="KAB0286860.1"/>
    </source>
</evidence>
<gene>
    <name evidence="15" type="ORF">F2P58_19695</name>
</gene>
<evidence type="ECO:0000256" key="7">
    <source>
        <dbReference type="ARBA" id="ARBA00022777"/>
    </source>
</evidence>
<keyword evidence="6 13" id="KW-0812">Transmembrane</keyword>